<dbReference type="EMBL" id="CP007806">
    <property type="protein sequence ID" value="AIG26426.1"/>
    <property type="molecule type" value="Genomic_DNA"/>
</dbReference>
<dbReference type="HOGENOM" id="CLU_2567144_0_0_9"/>
<keyword evidence="2" id="KW-1185">Reference proteome</keyword>
<dbReference type="RefSeq" id="WP_041752094.1">
    <property type="nucleotide sequence ID" value="NZ_CP007806.1"/>
</dbReference>
<name>A0A075R4L3_BRELA</name>
<dbReference type="KEGG" id="blr:BRLA_c021050"/>
<sequence length="81" mass="9231">MKIKCKDLYEALQHTHKSLMDMGLDIANIGCGTANCLVTYEQLRIKESNMELYNADVSLKEVDLDDIQKQIAACMRECVDF</sequence>
<reference evidence="1 2" key="1">
    <citation type="journal article" date="2011" name="J. Bacteriol.">
        <title>Genome sequence of Brevibacillus laterosporus LMG 15441, a pathogen of invertebrates.</title>
        <authorList>
            <person name="Djukic M."/>
            <person name="Poehlein A."/>
            <person name="Thurmer A."/>
            <person name="Daniel R."/>
        </authorList>
    </citation>
    <scope>NUCLEOTIDE SEQUENCE [LARGE SCALE GENOMIC DNA]</scope>
    <source>
        <strain evidence="1 2">LMG 15441</strain>
    </source>
</reference>
<dbReference type="Proteomes" id="UP000005850">
    <property type="component" value="Chromosome"/>
</dbReference>
<evidence type="ECO:0000313" key="2">
    <source>
        <dbReference type="Proteomes" id="UP000005850"/>
    </source>
</evidence>
<dbReference type="STRING" id="1042163.BRLA_c021050"/>
<accession>A0A075R4L3</accession>
<protein>
    <submittedName>
        <fullName evidence="1">Uncharacterized protein</fullName>
    </submittedName>
</protein>
<organism evidence="1 2">
    <name type="scientific">Brevibacillus laterosporus LMG 15441</name>
    <dbReference type="NCBI Taxonomy" id="1042163"/>
    <lineage>
        <taxon>Bacteria</taxon>
        <taxon>Bacillati</taxon>
        <taxon>Bacillota</taxon>
        <taxon>Bacilli</taxon>
        <taxon>Bacillales</taxon>
        <taxon>Paenibacillaceae</taxon>
        <taxon>Brevibacillus</taxon>
    </lineage>
</organism>
<dbReference type="AlphaFoldDB" id="A0A075R4L3"/>
<dbReference type="eggNOG" id="ENOG502ZRD7">
    <property type="taxonomic scope" value="Bacteria"/>
</dbReference>
<evidence type="ECO:0000313" key="1">
    <source>
        <dbReference type="EMBL" id="AIG26426.1"/>
    </source>
</evidence>
<gene>
    <name evidence="1" type="ORF">BRLA_c021050</name>
</gene>
<proteinExistence type="predicted"/>